<protein>
    <submittedName>
        <fullName evidence="1">Uncharacterized protein</fullName>
    </submittedName>
</protein>
<accession>A0A8S9QFZ7</accession>
<comment type="caution">
    <text evidence="1">The sequence shown here is derived from an EMBL/GenBank/DDBJ whole genome shotgun (WGS) entry which is preliminary data.</text>
</comment>
<proteinExistence type="predicted"/>
<organism evidence="1 2">
    <name type="scientific">Brassica cretica</name>
    <name type="common">Mustard</name>
    <dbReference type="NCBI Taxonomy" id="69181"/>
    <lineage>
        <taxon>Eukaryota</taxon>
        <taxon>Viridiplantae</taxon>
        <taxon>Streptophyta</taxon>
        <taxon>Embryophyta</taxon>
        <taxon>Tracheophyta</taxon>
        <taxon>Spermatophyta</taxon>
        <taxon>Magnoliopsida</taxon>
        <taxon>eudicotyledons</taxon>
        <taxon>Gunneridae</taxon>
        <taxon>Pentapetalae</taxon>
        <taxon>rosids</taxon>
        <taxon>malvids</taxon>
        <taxon>Brassicales</taxon>
        <taxon>Brassicaceae</taxon>
        <taxon>Brassiceae</taxon>
        <taxon>Brassica</taxon>
    </lineage>
</organism>
<gene>
    <name evidence="1" type="ORF">F2Q69_00022985</name>
</gene>
<dbReference type="Proteomes" id="UP000712600">
    <property type="component" value="Unassembled WGS sequence"/>
</dbReference>
<evidence type="ECO:0000313" key="1">
    <source>
        <dbReference type="EMBL" id="KAF3541559.1"/>
    </source>
</evidence>
<dbReference type="EMBL" id="QGKX02001290">
    <property type="protein sequence ID" value="KAF3541559.1"/>
    <property type="molecule type" value="Genomic_DNA"/>
</dbReference>
<sequence>MRHRFAEEVHISHIVRRVWCQVKRHRLYENNELYSGRRVLTVLIIKLQWQLRSIQNKSEFDTVLGEEHCRQDKNNAVVPARASAELDWSSLAYGRADRAFDPARPSAEMDYSFFGYGVRLSLKLMFESFYRECVEKVSARKCDFRR</sequence>
<name>A0A8S9QFZ7_BRACR</name>
<dbReference type="AlphaFoldDB" id="A0A8S9QFZ7"/>
<reference evidence="1" key="1">
    <citation type="submission" date="2019-12" db="EMBL/GenBank/DDBJ databases">
        <title>Genome sequencing and annotation of Brassica cretica.</title>
        <authorList>
            <person name="Studholme D.J."/>
            <person name="Sarris P."/>
        </authorList>
    </citation>
    <scope>NUCLEOTIDE SEQUENCE</scope>
    <source>
        <strain evidence="1">PFS-109/04</strain>
        <tissue evidence="1">Leaf</tissue>
    </source>
</reference>
<evidence type="ECO:0000313" key="2">
    <source>
        <dbReference type="Proteomes" id="UP000712600"/>
    </source>
</evidence>